<feature type="compositionally biased region" description="Low complexity" evidence="1">
    <location>
        <begin position="16"/>
        <end position="32"/>
    </location>
</feature>
<reference evidence="3 4" key="3">
    <citation type="journal article" date="2017" name="G3 (Bethesda)">
        <title>Comparative analysis highlights variable genome content of wheat rusts and divergence of the mating loci.</title>
        <authorList>
            <person name="Cuomo C.A."/>
            <person name="Bakkeren G."/>
            <person name="Khalil H.B."/>
            <person name="Panwar V."/>
            <person name="Joly D."/>
            <person name="Linning R."/>
            <person name="Sakthikumar S."/>
            <person name="Song X."/>
            <person name="Adiconis X."/>
            <person name="Fan L."/>
            <person name="Goldberg J.M."/>
            <person name="Levin J.Z."/>
            <person name="Young S."/>
            <person name="Zeng Q."/>
            <person name="Anikster Y."/>
            <person name="Bruce M."/>
            <person name="Wang M."/>
            <person name="Yin C."/>
            <person name="McCallum B."/>
            <person name="Szabo L.J."/>
            <person name="Hulbert S."/>
            <person name="Chen X."/>
            <person name="Fellers J.P."/>
        </authorList>
    </citation>
    <scope>NUCLEOTIDE SEQUENCE</scope>
    <source>
        <strain evidence="3">isolate 1-1 / race 1 (BBBD)</strain>
        <strain evidence="4">Isolate 1-1 / race 1 (BBBD)</strain>
    </source>
</reference>
<accession>A0A180GN57</accession>
<feature type="compositionally biased region" description="Basic and acidic residues" evidence="1">
    <location>
        <begin position="94"/>
        <end position="104"/>
    </location>
</feature>
<dbReference type="EMBL" id="ADAS02000043">
    <property type="protein sequence ID" value="OAV94150.1"/>
    <property type="molecule type" value="Genomic_DNA"/>
</dbReference>
<evidence type="ECO:0000313" key="4">
    <source>
        <dbReference type="Proteomes" id="UP000005240"/>
    </source>
</evidence>
<feature type="region of interest" description="Disordered" evidence="1">
    <location>
        <begin position="373"/>
        <end position="477"/>
    </location>
</feature>
<reference evidence="3" key="4">
    <citation type="submission" date="2025-05" db="UniProtKB">
        <authorList>
            <consortium name="EnsemblFungi"/>
        </authorList>
    </citation>
    <scope>IDENTIFICATION</scope>
    <source>
        <strain evidence="3">isolate 1-1 / race 1 (BBBD)</strain>
    </source>
</reference>
<evidence type="ECO:0000313" key="3">
    <source>
        <dbReference type="EnsemblFungi" id="PTTG_04316-t43_1-p1"/>
    </source>
</evidence>
<feature type="compositionally biased region" description="Low complexity" evidence="1">
    <location>
        <begin position="57"/>
        <end position="66"/>
    </location>
</feature>
<dbReference type="EnsemblFungi" id="PTTG_04316-t43_1">
    <property type="protein sequence ID" value="PTTG_04316-t43_1-p1"/>
    <property type="gene ID" value="PTTG_04316"/>
</dbReference>
<reference evidence="2" key="1">
    <citation type="submission" date="2009-11" db="EMBL/GenBank/DDBJ databases">
        <authorList>
            <consortium name="The Broad Institute Genome Sequencing Platform"/>
            <person name="Ward D."/>
            <person name="Feldgarden M."/>
            <person name="Earl A."/>
            <person name="Young S.K."/>
            <person name="Zeng Q."/>
            <person name="Koehrsen M."/>
            <person name="Alvarado L."/>
            <person name="Berlin A."/>
            <person name="Bochicchio J."/>
            <person name="Borenstein D."/>
            <person name="Chapman S.B."/>
            <person name="Chen Z."/>
            <person name="Engels R."/>
            <person name="Freedman E."/>
            <person name="Gellesch M."/>
            <person name="Goldberg J."/>
            <person name="Griggs A."/>
            <person name="Gujja S."/>
            <person name="Heilman E."/>
            <person name="Heiman D."/>
            <person name="Hepburn T."/>
            <person name="Howarth C."/>
            <person name="Jen D."/>
            <person name="Larson L."/>
            <person name="Lewis B."/>
            <person name="Mehta T."/>
            <person name="Park D."/>
            <person name="Pearson M."/>
            <person name="Roberts A."/>
            <person name="Saif S."/>
            <person name="Shea T."/>
            <person name="Shenoy N."/>
            <person name="Sisk P."/>
            <person name="Stolte C."/>
            <person name="Sykes S."/>
            <person name="Thomson T."/>
            <person name="Walk T."/>
            <person name="White J."/>
            <person name="Yandava C."/>
            <person name="Izard J."/>
            <person name="Baranova O.V."/>
            <person name="Blanton J.M."/>
            <person name="Tanner A.C."/>
            <person name="Dewhirst F.E."/>
            <person name="Haas B."/>
            <person name="Nusbaum C."/>
            <person name="Birren B."/>
        </authorList>
    </citation>
    <scope>NUCLEOTIDE SEQUENCE [LARGE SCALE GENOMIC DNA]</scope>
    <source>
        <strain evidence="2">1-1 BBBD Race 1</strain>
    </source>
</reference>
<evidence type="ECO:0000313" key="2">
    <source>
        <dbReference type="EMBL" id="OAV94150.1"/>
    </source>
</evidence>
<feature type="compositionally biased region" description="Basic and acidic residues" evidence="1">
    <location>
        <begin position="112"/>
        <end position="124"/>
    </location>
</feature>
<organism evidence="2">
    <name type="scientific">Puccinia triticina (isolate 1-1 / race 1 (BBBD))</name>
    <name type="common">Brown leaf rust fungus</name>
    <dbReference type="NCBI Taxonomy" id="630390"/>
    <lineage>
        <taxon>Eukaryota</taxon>
        <taxon>Fungi</taxon>
        <taxon>Dikarya</taxon>
        <taxon>Basidiomycota</taxon>
        <taxon>Pucciniomycotina</taxon>
        <taxon>Pucciniomycetes</taxon>
        <taxon>Pucciniales</taxon>
        <taxon>Pucciniaceae</taxon>
        <taxon>Puccinia</taxon>
    </lineage>
</organism>
<gene>
    <name evidence="2" type="ORF">PTTG_04316</name>
</gene>
<dbReference type="OrthoDB" id="2506059at2759"/>
<protein>
    <submittedName>
        <fullName evidence="2 3">Uncharacterized protein</fullName>
    </submittedName>
</protein>
<evidence type="ECO:0000256" key="1">
    <source>
        <dbReference type="SAM" id="MobiDB-lite"/>
    </source>
</evidence>
<dbReference type="AlphaFoldDB" id="A0A180GN57"/>
<sequence>MSGLNIQGISEAVLAQRTPQTQGEETGTQPTLEEPPNPTVEEGVEPESSSQTNGPPAKATKAATKQKGSKPTTRAAAKLSGVSAQKTQTPGGEASREANLDHEIIVALESPKVVEPRADPREPGTEGPPANQTEINRLAKAVLLEKAIKAQNAGEDAKADRFFELYDKIASEISIAPVARPAAEIRLTEASSVTPQKRPVAAEEVTQVRNTRFAWGISNSHDDGGFTPYFHKNLLELKGPLPLTIFNKQWQTDALTWNVKNKPKTNETAEEKGLRYHGLPVPDEMAQSFVDWTLNHRCFYTTIKDRYHYPVLAEWILIHKGHCDRLQRKHGFMVALRYDIRIRNNAFAFRVEKNGEEFFSDISAFKPETYEEVHSETRDLGELNTQENPYTIGQKKFGWNSTTGEKPASKSTVSAPSTQPAPKVAPREHHSGPTQSTASLPQKPGQALAPEGSAYKGRNYIPNYVKPSANKRGTRDQ</sequence>
<dbReference type="VEuPathDB" id="FungiDB:PTTG_04316"/>
<feature type="region of interest" description="Disordered" evidence="1">
    <location>
        <begin position="1"/>
        <end position="133"/>
    </location>
</feature>
<name>A0A180GN57_PUCT1</name>
<keyword evidence="4" id="KW-1185">Reference proteome</keyword>
<feature type="compositionally biased region" description="Polar residues" evidence="1">
    <location>
        <begin position="399"/>
        <end position="420"/>
    </location>
</feature>
<reference evidence="2" key="2">
    <citation type="submission" date="2016-05" db="EMBL/GenBank/DDBJ databases">
        <title>Comparative analysis highlights variable genome content of wheat rusts and divergence of the mating loci.</title>
        <authorList>
            <person name="Cuomo C.A."/>
            <person name="Bakkeren G."/>
            <person name="Szabo L."/>
            <person name="Khalil H."/>
            <person name="Joly D."/>
            <person name="Goldberg J."/>
            <person name="Young S."/>
            <person name="Zeng Q."/>
            <person name="Fellers J."/>
        </authorList>
    </citation>
    <scope>NUCLEOTIDE SEQUENCE [LARGE SCALE GENOMIC DNA]</scope>
    <source>
        <strain evidence="2">1-1 BBBD Race 1</strain>
    </source>
</reference>
<dbReference type="Proteomes" id="UP000005240">
    <property type="component" value="Unassembled WGS sequence"/>
</dbReference>
<proteinExistence type="predicted"/>